<dbReference type="PROSITE" id="PS51745">
    <property type="entry name" value="PB1"/>
    <property type="match status" value="1"/>
</dbReference>
<dbReference type="Gene3D" id="3.30.60.90">
    <property type="match status" value="1"/>
</dbReference>
<dbReference type="InterPro" id="IPR053793">
    <property type="entry name" value="PB1-like"/>
</dbReference>
<evidence type="ECO:0000256" key="7">
    <source>
        <dbReference type="ARBA" id="ARBA00023242"/>
    </source>
</evidence>
<dbReference type="OrthoDB" id="441278at2759"/>
<dbReference type="InterPro" id="IPR009060">
    <property type="entry name" value="UBA-like_sf"/>
</dbReference>
<protein>
    <submittedName>
        <fullName evidence="13">Protein ref(2)P</fullName>
    </submittedName>
</protein>
<dbReference type="InterPro" id="IPR033741">
    <property type="entry name" value="SQSTM_UBA"/>
</dbReference>
<dbReference type="CDD" id="cd02340">
    <property type="entry name" value="ZZ_NBR1_like"/>
    <property type="match status" value="1"/>
</dbReference>
<keyword evidence="5 8" id="KW-0863">Zinc-finger</keyword>
<evidence type="ECO:0000256" key="5">
    <source>
        <dbReference type="ARBA" id="ARBA00022771"/>
    </source>
</evidence>
<dbReference type="PROSITE" id="PS01357">
    <property type="entry name" value="ZF_ZZ_1"/>
    <property type="match status" value="1"/>
</dbReference>
<dbReference type="PANTHER" id="PTHR15090:SF0">
    <property type="entry name" value="SEQUESTOSOME-1"/>
    <property type="match status" value="1"/>
</dbReference>
<dbReference type="GO" id="GO:0035973">
    <property type="term" value="P:aggrephagy"/>
    <property type="evidence" value="ECO:0007669"/>
    <property type="project" value="TreeGrafter"/>
</dbReference>
<dbReference type="GO" id="GO:0005080">
    <property type="term" value="F:protein kinase C binding"/>
    <property type="evidence" value="ECO:0007669"/>
    <property type="project" value="TreeGrafter"/>
</dbReference>
<feature type="domain" description="PB1" evidence="11">
    <location>
        <begin position="6"/>
        <end position="97"/>
    </location>
</feature>
<keyword evidence="7" id="KW-0539">Nucleus</keyword>
<dbReference type="SUPFAM" id="SSF46934">
    <property type="entry name" value="UBA-like"/>
    <property type="match status" value="1"/>
</dbReference>
<dbReference type="RefSeq" id="XP_011300019.1">
    <property type="nucleotide sequence ID" value="XM_011301717.1"/>
</dbReference>
<dbReference type="PANTHER" id="PTHR15090">
    <property type="entry name" value="SEQUESTOSOME 1-RELATED"/>
    <property type="match status" value="1"/>
</dbReference>
<keyword evidence="6" id="KW-0862">Zinc</keyword>
<dbReference type="Pfam" id="PF00569">
    <property type="entry name" value="ZZ"/>
    <property type="match status" value="1"/>
</dbReference>
<dbReference type="SMART" id="SM00666">
    <property type="entry name" value="PB1"/>
    <property type="match status" value="1"/>
</dbReference>
<dbReference type="Pfam" id="PF00564">
    <property type="entry name" value="PB1"/>
    <property type="match status" value="1"/>
</dbReference>
<dbReference type="GO" id="GO:0070530">
    <property type="term" value="F:K63-linked polyubiquitin modification-dependent protein binding"/>
    <property type="evidence" value="ECO:0007669"/>
    <property type="project" value="TreeGrafter"/>
</dbReference>
<dbReference type="Pfam" id="PF16577">
    <property type="entry name" value="UBA_5"/>
    <property type="match status" value="1"/>
</dbReference>
<dbReference type="InterPro" id="IPR043145">
    <property type="entry name" value="Znf_ZZ_sf"/>
</dbReference>
<feature type="domain" description="ZZ-type" evidence="10">
    <location>
        <begin position="110"/>
        <end position="160"/>
    </location>
</feature>
<dbReference type="SUPFAM" id="SSF57850">
    <property type="entry name" value="RING/U-box"/>
    <property type="match status" value="1"/>
</dbReference>
<organism evidence="12 13">
    <name type="scientific">Fopius arisanus</name>
    <dbReference type="NCBI Taxonomy" id="64838"/>
    <lineage>
        <taxon>Eukaryota</taxon>
        <taxon>Metazoa</taxon>
        <taxon>Ecdysozoa</taxon>
        <taxon>Arthropoda</taxon>
        <taxon>Hexapoda</taxon>
        <taxon>Insecta</taxon>
        <taxon>Pterygota</taxon>
        <taxon>Neoptera</taxon>
        <taxon>Endopterygota</taxon>
        <taxon>Hymenoptera</taxon>
        <taxon>Apocrita</taxon>
        <taxon>Ichneumonoidea</taxon>
        <taxon>Braconidae</taxon>
        <taxon>Opiinae</taxon>
        <taxon>Fopius</taxon>
    </lineage>
</organism>
<proteinExistence type="predicted"/>
<dbReference type="InterPro" id="IPR000433">
    <property type="entry name" value="Znf_ZZ"/>
</dbReference>
<feature type="compositionally biased region" description="Basic and acidic residues" evidence="9">
    <location>
        <begin position="187"/>
        <end position="206"/>
    </location>
</feature>
<dbReference type="GO" id="GO:0007032">
    <property type="term" value="P:endosome organization"/>
    <property type="evidence" value="ECO:0007669"/>
    <property type="project" value="TreeGrafter"/>
</dbReference>
<keyword evidence="4" id="KW-0479">Metal-binding</keyword>
<evidence type="ECO:0000313" key="13">
    <source>
        <dbReference type="RefSeq" id="XP_011300019.1"/>
    </source>
</evidence>
<dbReference type="SMART" id="SM00291">
    <property type="entry name" value="ZnF_ZZ"/>
    <property type="match status" value="1"/>
</dbReference>
<dbReference type="GO" id="GO:0008270">
    <property type="term" value="F:zinc ion binding"/>
    <property type="evidence" value="ECO:0007669"/>
    <property type="project" value="UniProtKB-KW"/>
</dbReference>
<dbReference type="Gene3D" id="1.10.8.10">
    <property type="entry name" value="DNA helicase RuvA subunit, C-terminal domain"/>
    <property type="match status" value="1"/>
</dbReference>
<dbReference type="CTD" id="35246"/>
<evidence type="ECO:0000256" key="6">
    <source>
        <dbReference type="ARBA" id="ARBA00022833"/>
    </source>
</evidence>
<dbReference type="Gene3D" id="3.10.20.90">
    <property type="entry name" value="Phosphatidylinositol 3-kinase Catalytic Subunit, Chain A, domain 1"/>
    <property type="match status" value="1"/>
</dbReference>
<keyword evidence="3" id="KW-0963">Cytoplasm</keyword>
<feature type="region of interest" description="Disordered" evidence="9">
    <location>
        <begin position="183"/>
        <end position="212"/>
    </location>
</feature>
<feature type="compositionally biased region" description="Basic and acidic residues" evidence="9">
    <location>
        <begin position="239"/>
        <end position="252"/>
    </location>
</feature>
<reference evidence="13" key="1">
    <citation type="submission" date="2025-08" db="UniProtKB">
        <authorList>
            <consortium name="RefSeq"/>
        </authorList>
    </citation>
    <scope>IDENTIFICATION</scope>
</reference>
<evidence type="ECO:0000256" key="4">
    <source>
        <dbReference type="ARBA" id="ARBA00022723"/>
    </source>
</evidence>
<dbReference type="GO" id="GO:0005634">
    <property type="term" value="C:nucleus"/>
    <property type="evidence" value="ECO:0007669"/>
    <property type="project" value="UniProtKB-SubCell"/>
</dbReference>
<dbReference type="GO" id="GO:0000423">
    <property type="term" value="P:mitophagy"/>
    <property type="evidence" value="ECO:0007669"/>
    <property type="project" value="TreeGrafter"/>
</dbReference>
<name>A0A9R1SZ22_9HYME</name>
<sequence length="430" mass="48857">MPPIVDYKVYCKTDDANGALEIRRFRIDKNFRVTFAFLREKIENIFPSIKDKCFSISWKDDQLDEITISSDEELQIASDNNNSSIHIFYVKLHPESPNEEEMIPKDGALHTGIFCDCCEKNVQGFRYKCIQCPDYDLCSKCEAKGVHEEHCMLRLSSPLQLKPHYGKRLVHHINRFVRKGVTSSPCRGDDEGPRYSSKEEKSGKEKCHSKHHRKLPEQMWTDVFATCLNDWANLPQECPTKDKAEPNPEEKPGQIPEEKEENSKKPVSHIELLRMISENLYQFLNPLGIDVNLQMKVNDDRNKSSTASAANTPGPSSIDNSELEEEKKKDEAVGWTIISKSGPSNDAIPNTMTSTTSTVEENAQSQPIYPPLPKPEEKIIYHPNPRIHSAVEAMLQMGFSNESDWLINLLVSKDGDISKALDALQPAQRN</sequence>
<evidence type="ECO:0000256" key="1">
    <source>
        <dbReference type="ARBA" id="ARBA00004123"/>
    </source>
</evidence>
<evidence type="ECO:0000256" key="8">
    <source>
        <dbReference type="PROSITE-ProRule" id="PRU00228"/>
    </source>
</evidence>
<evidence type="ECO:0000259" key="11">
    <source>
        <dbReference type="PROSITE" id="PS51745"/>
    </source>
</evidence>
<keyword evidence="12" id="KW-1185">Reference proteome</keyword>
<dbReference type="FunFam" id="3.10.20.90:FF:000320">
    <property type="entry name" value="Predicted protein"/>
    <property type="match status" value="1"/>
</dbReference>
<dbReference type="SUPFAM" id="SSF54277">
    <property type="entry name" value="CAD &amp; PB1 domains"/>
    <property type="match status" value="1"/>
</dbReference>
<dbReference type="PROSITE" id="PS50135">
    <property type="entry name" value="ZF_ZZ_2"/>
    <property type="match status" value="1"/>
</dbReference>
<feature type="region of interest" description="Disordered" evidence="9">
    <location>
        <begin position="237"/>
        <end position="266"/>
    </location>
</feature>
<accession>A0A9R1SZ22</accession>
<feature type="compositionally biased region" description="Polar residues" evidence="9">
    <location>
        <begin position="304"/>
        <end position="320"/>
    </location>
</feature>
<dbReference type="CDD" id="cd14320">
    <property type="entry name" value="UBA_SQSTM"/>
    <property type="match status" value="1"/>
</dbReference>
<evidence type="ECO:0000259" key="10">
    <source>
        <dbReference type="PROSITE" id="PS50135"/>
    </source>
</evidence>
<evidence type="ECO:0000313" key="12">
    <source>
        <dbReference type="Proteomes" id="UP000694866"/>
    </source>
</evidence>
<dbReference type="GeneID" id="105264681"/>
<dbReference type="AlphaFoldDB" id="A0A9R1SZ22"/>
<dbReference type="Proteomes" id="UP000694866">
    <property type="component" value="Unplaced"/>
</dbReference>
<evidence type="ECO:0000256" key="2">
    <source>
        <dbReference type="ARBA" id="ARBA00004496"/>
    </source>
</evidence>
<dbReference type="KEGG" id="fas:105264681"/>
<feature type="region of interest" description="Disordered" evidence="9">
    <location>
        <begin position="300"/>
        <end position="331"/>
    </location>
</feature>
<evidence type="ECO:0000256" key="3">
    <source>
        <dbReference type="ARBA" id="ARBA00022490"/>
    </source>
</evidence>
<dbReference type="InterPro" id="IPR000270">
    <property type="entry name" value="PB1_dom"/>
</dbReference>
<dbReference type="GO" id="GO:0016235">
    <property type="term" value="C:aggresome"/>
    <property type="evidence" value="ECO:0007669"/>
    <property type="project" value="TreeGrafter"/>
</dbReference>
<gene>
    <name evidence="13" type="primary">LOC105264681</name>
</gene>
<dbReference type="GO" id="GO:0044753">
    <property type="term" value="C:amphisome"/>
    <property type="evidence" value="ECO:0007669"/>
    <property type="project" value="TreeGrafter"/>
</dbReference>
<dbReference type="InterPro" id="IPR052260">
    <property type="entry name" value="Autophagy_Rcpt_SigReg"/>
</dbReference>
<comment type="subcellular location">
    <subcellularLocation>
        <location evidence="2">Cytoplasm</location>
    </subcellularLocation>
    <subcellularLocation>
        <location evidence="1">Nucleus</location>
    </subcellularLocation>
</comment>
<evidence type="ECO:0000256" key="9">
    <source>
        <dbReference type="SAM" id="MobiDB-lite"/>
    </source>
</evidence>